<evidence type="ECO:0000313" key="2">
    <source>
        <dbReference type="EMBL" id="CAB0009370.1"/>
    </source>
</evidence>
<accession>A0A6H5GZY6</accession>
<evidence type="ECO:0000313" key="3">
    <source>
        <dbReference type="EMBL" id="CAB0009376.1"/>
    </source>
</evidence>
<reference evidence="3 4" key="1">
    <citation type="submission" date="2020-02" db="EMBL/GenBank/DDBJ databases">
        <authorList>
            <person name="Ferguson B K."/>
        </authorList>
    </citation>
    <scope>NUCLEOTIDE SEQUENCE [LARGE SCALE GENOMIC DNA]</scope>
</reference>
<gene>
    <name evidence="2" type="ORF">NTEN_LOCUS14523</name>
    <name evidence="3" type="ORF">NTEN_LOCUS14529</name>
</gene>
<feature type="region of interest" description="Disordered" evidence="1">
    <location>
        <begin position="20"/>
        <end position="39"/>
    </location>
</feature>
<feature type="non-terminal residue" evidence="3">
    <location>
        <position position="1"/>
    </location>
</feature>
<proteinExistence type="predicted"/>
<name>A0A6H5GZY6_9HEMI</name>
<evidence type="ECO:0000313" key="4">
    <source>
        <dbReference type="Proteomes" id="UP000479000"/>
    </source>
</evidence>
<sequence length="109" mass="12282">FDVSVLPVRVQRINVKTLEGDRRQKDDTDVPVEDPVTSILSPKANSKSAIGWNRFDTGHSTGEVSRPPEILCLMLLAIVRKCQYRPHAIFQIYENLALAEDQLKATRGH</sequence>
<dbReference type="EMBL" id="CADCXU010021748">
    <property type="protein sequence ID" value="CAB0009376.1"/>
    <property type="molecule type" value="Genomic_DNA"/>
</dbReference>
<keyword evidence="4" id="KW-1185">Reference proteome</keyword>
<dbReference type="EMBL" id="CADCXU010021747">
    <property type="protein sequence ID" value="CAB0009370.1"/>
    <property type="molecule type" value="Genomic_DNA"/>
</dbReference>
<dbReference type="AlphaFoldDB" id="A0A6H5GZY6"/>
<evidence type="ECO:0000256" key="1">
    <source>
        <dbReference type="SAM" id="MobiDB-lite"/>
    </source>
</evidence>
<protein>
    <submittedName>
        <fullName evidence="3">Uncharacterized protein</fullName>
    </submittedName>
</protein>
<organism evidence="3 4">
    <name type="scientific">Nesidiocoris tenuis</name>
    <dbReference type="NCBI Taxonomy" id="355587"/>
    <lineage>
        <taxon>Eukaryota</taxon>
        <taxon>Metazoa</taxon>
        <taxon>Ecdysozoa</taxon>
        <taxon>Arthropoda</taxon>
        <taxon>Hexapoda</taxon>
        <taxon>Insecta</taxon>
        <taxon>Pterygota</taxon>
        <taxon>Neoptera</taxon>
        <taxon>Paraneoptera</taxon>
        <taxon>Hemiptera</taxon>
        <taxon>Heteroptera</taxon>
        <taxon>Panheteroptera</taxon>
        <taxon>Cimicomorpha</taxon>
        <taxon>Miridae</taxon>
        <taxon>Dicyphina</taxon>
        <taxon>Nesidiocoris</taxon>
    </lineage>
</organism>
<dbReference type="Proteomes" id="UP000479000">
    <property type="component" value="Unassembled WGS sequence"/>
</dbReference>